<name>A0A1A9I2E7_9BACT</name>
<dbReference type="EMBL" id="CP015772">
    <property type="protein sequence ID" value="ANH81838.1"/>
    <property type="molecule type" value="Genomic_DNA"/>
</dbReference>
<evidence type="ECO:0000256" key="1">
    <source>
        <dbReference type="ARBA" id="ARBA00022801"/>
    </source>
</evidence>
<gene>
    <name evidence="4" type="ORF">A8C56_13385</name>
</gene>
<evidence type="ECO:0000256" key="2">
    <source>
        <dbReference type="SAM" id="SignalP"/>
    </source>
</evidence>
<evidence type="ECO:0000313" key="5">
    <source>
        <dbReference type="Proteomes" id="UP000077667"/>
    </source>
</evidence>
<dbReference type="GO" id="GO:0016787">
    <property type="term" value="F:hydrolase activity"/>
    <property type="evidence" value="ECO:0007669"/>
    <property type="project" value="UniProtKB-KW"/>
</dbReference>
<dbReference type="InterPro" id="IPR029058">
    <property type="entry name" value="AB_hydrolase_fold"/>
</dbReference>
<organism evidence="4 5">
    <name type="scientific">Niabella ginsenosidivorans</name>
    <dbReference type="NCBI Taxonomy" id="1176587"/>
    <lineage>
        <taxon>Bacteria</taxon>
        <taxon>Pseudomonadati</taxon>
        <taxon>Bacteroidota</taxon>
        <taxon>Chitinophagia</taxon>
        <taxon>Chitinophagales</taxon>
        <taxon>Chitinophagaceae</taxon>
        <taxon>Niabella</taxon>
    </lineage>
</organism>
<dbReference type="PANTHER" id="PTHR48081">
    <property type="entry name" value="AB HYDROLASE SUPERFAMILY PROTEIN C4A8.06C"/>
    <property type="match status" value="1"/>
</dbReference>
<keyword evidence="5" id="KW-1185">Reference proteome</keyword>
<protein>
    <recommendedName>
        <fullName evidence="3">BD-FAE-like domain-containing protein</fullName>
    </recommendedName>
</protein>
<sequence>MKKKVVLVCSIMLLRSSVLLSQTIVPLYPDGKILYAREGTEIPKLTVYQPSKKKSDIAVIVCSGGSYGGRANDWEGIPACKKLNEAGITAFLLDYRVPNADRMEHKEIVPLTDAQKAIQYVREHAALYKINPAKTGIMGFSAGGHLVTTAATHFMKTDLENPGHTSLRPDFVIAVYPVVSFADSLTHLESRDHLIGPDITPEKIKEYSNELQVTGQTPPMFLVAAIDDNAVKVENSLYLEAALRQHRIPVRMFLYARGGHGFGVDHIKNVAVQWTEPCFRWILSEDWAKKRQHF</sequence>
<dbReference type="STRING" id="1176587.A8C56_13385"/>
<dbReference type="Gene3D" id="3.40.50.1820">
    <property type="entry name" value="alpha/beta hydrolase"/>
    <property type="match status" value="1"/>
</dbReference>
<keyword evidence="2" id="KW-0732">Signal</keyword>
<accession>A0A1A9I2E7</accession>
<dbReference type="Pfam" id="PF20434">
    <property type="entry name" value="BD-FAE"/>
    <property type="match status" value="1"/>
</dbReference>
<reference evidence="4 5" key="1">
    <citation type="submission" date="2016-05" db="EMBL/GenBank/DDBJ databases">
        <title>Niabella ginsenosidivorans BS26 whole genome sequencing.</title>
        <authorList>
            <person name="Im W.T."/>
            <person name="Siddiqi M.Z."/>
        </authorList>
    </citation>
    <scope>NUCLEOTIDE SEQUENCE [LARGE SCALE GENOMIC DNA]</scope>
    <source>
        <strain evidence="4 5">BS26</strain>
    </source>
</reference>
<dbReference type="SUPFAM" id="SSF53474">
    <property type="entry name" value="alpha/beta-Hydrolases"/>
    <property type="match status" value="1"/>
</dbReference>
<dbReference type="InterPro" id="IPR050300">
    <property type="entry name" value="GDXG_lipolytic_enzyme"/>
</dbReference>
<proteinExistence type="predicted"/>
<feature type="domain" description="BD-FAE-like" evidence="3">
    <location>
        <begin position="46"/>
        <end position="243"/>
    </location>
</feature>
<dbReference type="AlphaFoldDB" id="A0A1A9I2E7"/>
<dbReference type="KEGG" id="nia:A8C56_13385"/>
<dbReference type="InterPro" id="IPR049492">
    <property type="entry name" value="BD-FAE-like_dom"/>
</dbReference>
<dbReference type="RefSeq" id="WP_067756910.1">
    <property type="nucleotide sequence ID" value="NZ_CP015772.1"/>
</dbReference>
<dbReference type="Proteomes" id="UP000077667">
    <property type="component" value="Chromosome"/>
</dbReference>
<feature type="signal peptide" evidence="2">
    <location>
        <begin position="1"/>
        <end position="21"/>
    </location>
</feature>
<evidence type="ECO:0000313" key="4">
    <source>
        <dbReference type="EMBL" id="ANH81838.1"/>
    </source>
</evidence>
<feature type="chain" id="PRO_5008389750" description="BD-FAE-like domain-containing protein" evidence="2">
    <location>
        <begin position="22"/>
        <end position="294"/>
    </location>
</feature>
<dbReference type="OrthoDB" id="9794725at2"/>
<keyword evidence="1" id="KW-0378">Hydrolase</keyword>
<dbReference type="PANTHER" id="PTHR48081:SF6">
    <property type="entry name" value="PEPTIDASE S9 PROLYL OLIGOPEPTIDASE CATALYTIC DOMAIN-CONTAINING PROTEIN"/>
    <property type="match status" value="1"/>
</dbReference>
<evidence type="ECO:0000259" key="3">
    <source>
        <dbReference type="Pfam" id="PF20434"/>
    </source>
</evidence>